<keyword evidence="3" id="KW-1185">Reference proteome</keyword>
<evidence type="ECO:0000256" key="1">
    <source>
        <dbReference type="SAM" id="SignalP"/>
    </source>
</evidence>
<evidence type="ECO:0008006" key="4">
    <source>
        <dbReference type="Google" id="ProtNLM"/>
    </source>
</evidence>
<accession>A0ABY4E3S5</accession>
<keyword evidence="1" id="KW-0732">Signal</keyword>
<evidence type="ECO:0000313" key="3">
    <source>
        <dbReference type="Proteomes" id="UP000832011"/>
    </source>
</evidence>
<dbReference type="RefSeq" id="WP_147645360.1">
    <property type="nucleotide sequence ID" value="NZ_CABKVG010000008.1"/>
</dbReference>
<dbReference type="PROSITE" id="PS51257">
    <property type="entry name" value="PROKAR_LIPOPROTEIN"/>
    <property type="match status" value="1"/>
</dbReference>
<feature type="signal peptide" evidence="1">
    <location>
        <begin position="1"/>
        <end position="25"/>
    </location>
</feature>
<evidence type="ECO:0000313" key="2">
    <source>
        <dbReference type="EMBL" id="UOO90412.1"/>
    </source>
</evidence>
<gene>
    <name evidence="2" type="ORF">LVJ82_05390</name>
</gene>
<reference evidence="2 3" key="1">
    <citation type="journal article" date="2022" name="Res Sq">
        <title>Evolution of multicellular longitudinally dividing oral cavity symbionts (Neisseriaceae).</title>
        <authorList>
            <person name="Nyongesa S."/>
            <person name="Weber P."/>
            <person name="Bernet E."/>
            <person name="Pullido F."/>
            <person name="Nieckarz M."/>
            <person name="Delaby M."/>
            <person name="Nieves C."/>
            <person name="Viehboeck T."/>
            <person name="Krause N."/>
            <person name="Rivera-Millot A."/>
            <person name="Nakamura A."/>
            <person name="Vischer N."/>
            <person name="VanNieuwenhze M."/>
            <person name="Brun Y."/>
            <person name="Cava F."/>
            <person name="Bulgheresi S."/>
            <person name="Veyrier F."/>
        </authorList>
    </citation>
    <scope>NUCLEOTIDE SEQUENCE [LARGE SCALE GENOMIC DNA]</scope>
    <source>
        <strain evidence="2 3">SN4</strain>
    </source>
</reference>
<name>A0ABY4E3S5_9NEIS</name>
<dbReference type="EMBL" id="CP091511">
    <property type="protein sequence ID" value="UOO90412.1"/>
    <property type="molecule type" value="Genomic_DNA"/>
</dbReference>
<proteinExistence type="predicted"/>
<sequence>MKTPTFLSLALASSVLLSGCFSSMYVINRVQNGGLPETTRDLNTWASANPQARQSASLILQFDGNVPNIQQALPAQLEYSADNCGFKGRSVEGLLEAHYPRAQLSIAANNPSARTYQYRFYQDAFLPKQDEHGRTCVWKIHSAQFGFTGRSVDSAAPASFDFLWFAEGASRNKVERKYFASQPSGGRYAELSPENAQNGQAFRIDIQYQP</sequence>
<feature type="chain" id="PRO_5046603870" description="Lipoprotein" evidence="1">
    <location>
        <begin position="26"/>
        <end position="210"/>
    </location>
</feature>
<organism evidence="2 3">
    <name type="scientific">Vitreoscilla massiliensis</name>
    <dbReference type="NCBI Taxonomy" id="1689272"/>
    <lineage>
        <taxon>Bacteria</taxon>
        <taxon>Pseudomonadati</taxon>
        <taxon>Pseudomonadota</taxon>
        <taxon>Betaproteobacteria</taxon>
        <taxon>Neisseriales</taxon>
        <taxon>Neisseriaceae</taxon>
        <taxon>Vitreoscilla</taxon>
    </lineage>
</organism>
<dbReference type="Proteomes" id="UP000832011">
    <property type="component" value="Chromosome"/>
</dbReference>
<protein>
    <recommendedName>
        <fullName evidence="4">Lipoprotein</fullName>
    </recommendedName>
</protein>